<name>A0A212APX4_9RHOB</name>
<keyword evidence="4" id="KW-1185">Reference proteome</keyword>
<dbReference type="Proteomes" id="UP000214673">
    <property type="component" value="Unassembled WGS sequence"/>
</dbReference>
<dbReference type="EMBL" id="NIPV01000086">
    <property type="protein sequence ID" value="OWJ73923.1"/>
    <property type="molecule type" value="Genomic_DNA"/>
</dbReference>
<gene>
    <name evidence="2" type="ORF">CDV52_10980</name>
    <name evidence="1" type="ORF">CDV53_14435</name>
</gene>
<comment type="caution">
    <text evidence="2">The sequence shown here is derived from an EMBL/GenBank/DDBJ whole genome shotgun (WGS) entry which is preliminary data.</text>
</comment>
<dbReference type="OrthoDB" id="7882715at2"/>
<organism evidence="2 3">
    <name type="scientific">Haematobacter missouriensis</name>
    <dbReference type="NCBI Taxonomy" id="366616"/>
    <lineage>
        <taxon>Bacteria</taxon>
        <taxon>Pseudomonadati</taxon>
        <taxon>Pseudomonadota</taxon>
        <taxon>Alphaproteobacteria</taxon>
        <taxon>Rhodobacterales</taxon>
        <taxon>Paracoccaceae</taxon>
        <taxon>Haematobacter</taxon>
    </lineage>
</organism>
<proteinExistence type="predicted"/>
<evidence type="ECO:0000313" key="4">
    <source>
        <dbReference type="Proteomes" id="UP000214673"/>
    </source>
</evidence>
<evidence type="ECO:0000313" key="2">
    <source>
        <dbReference type="EMBL" id="OWJ83541.1"/>
    </source>
</evidence>
<dbReference type="RefSeq" id="WP_035745088.1">
    <property type="nucleotide sequence ID" value="NZ_CALUEG010000034.1"/>
</dbReference>
<evidence type="ECO:0000313" key="1">
    <source>
        <dbReference type="EMBL" id="OWJ73923.1"/>
    </source>
</evidence>
<evidence type="ECO:0000313" key="3">
    <source>
        <dbReference type="Proteomes" id="UP000196640"/>
    </source>
</evidence>
<dbReference type="Proteomes" id="UP000196640">
    <property type="component" value="Unassembled WGS sequence"/>
</dbReference>
<dbReference type="EMBL" id="NIPX01000019">
    <property type="protein sequence ID" value="OWJ83541.1"/>
    <property type="molecule type" value="Genomic_DNA"/>
</dbReference>
<protein>
    <submittedName>
        <fullName evidence="2">Uncharacterized protein</fullName>
    </submittedName>
</protein>
<sequence length="88" mass="10477">MKWIRRLSQRWQTHLRLLHELETGKIEYDSHSDDVCLAPGIPLTDAHIQIVLQRPYLANSWPRHLRVQIGLPPFPTREEDDDFINRIL</sequence>
<dbReference type="AlphaFoldDB" id="A0A212APX4"/>
<accession>A0A212APX4</accession>
<reference evidence="3 4" key="1">
    <citation type="submission" date="2016-11" db="EMBL/GenBank/DDBJ databases">
        <title>Comparison of Traditional DNA-DNA Hybridization with In Silico Genomic Analysis.</title>
        <authorList>
            <person name="Nicholson A.C."/>
            <person name="Sammons S."/>
            <person name="Humrighouse B.W."/>
            <person name="Graziano J."/>
            <person name="Lasker B."/>
            <person name="Whitney A.M."/>
            <person name="Mcquiston J.R."/>
        </authorList>
    </citation>
    <scope>NUCLEOTIDE SEQUENCE [LARGE SCALE GENOMIC DNA]</scope>
    <source>
        <strain evidence="1 4">H1892</strain>
        <strain evidence="2 3">H2381</strain>
    </source>
</reference>
<dbReference type="STRING" id="366616.CG51_06095"/>